<dbReference type="InterPro" id="IPR011701">
    <property type="entry name" value="MFS"/>
</dbReference>
<dbReference type="InterPro" id="IPR036259">
    <property type="entry name" value="MFS_trans_sf"/>
</dbReference>
<feature type="domain" description="Major facilitator superfamily (MFS) profile" evidence="5">
    <location>
        <begin position="1"/>
        <end position="399"/>
    </location>
</feature>
<dbReference type="SUPFAM" id="SSF103473">
    <property type="entry name" value="MFS general substrate transporter"/>
    <property type="match status" value="1"/>
</dbReference>
<name>A0A512N5X9_9HYPH</name>
<dbReference type="Pfam" id="PF07690">
    <property type="entry name" value="MFS_1"/>
    <property type="match status" value="1"/>
</dbReference>
<organism evidence="6 7">
    <name type="scientific">Reyranella soli</name>
    <dbReference type="NCBI Taxonomy" id="1230389"/>
    <lineage>
        <taxon>Bacteria</taxon>
        <taxon>Pseudomonadati</taxon>
        <taxon>Pseudomonadota</taxon>
        <taxon>Alphaproteobacteria</taxon>
        <taxon>Hyphomicrobiales</taxon>
        <taxon>Reyranellaceae</taxon>
        <taxon>Reyranella</taxon>
    </lineage>
</organism>
<dbReference type="EMBL" id="BKAJ01000020">
    <property type="protein sequence ID" value="GEP54031.1"/>
    <property type="molecule type" value="Genomic_DNA"/>
</dbReference>
<feature type="transmembrane region" description="Helical" evidence="4">
    <location>
        <begin position="211"/>
        <end position="234"/>
    </location>
</feature>
<keyword evidence="3 4" id="KW-0472">Membrane</keyword>
<evidence type="ECO:0000256" key="3">
    <source>
        <dbReference type="ARBA" id="ARBA00023136"/>
    </source>
</evidence>
<sequence length="410" mass="42238">MSAAAVPASRDVRVISLIGAAHGASHFYQLAFATMLLIVRQEAGLSFTEVGLLTGIFYGVSGITQTMAGFAVDRFGARPILAGGLFVIGIALALISVAHSFVGFAAIAVIAGAGNSVFHPADFALLNASVNPGRLGRAYSIHGVGGSLGWAAAPVMFFLDSMFGWVGAAMIGAIPGVLLSVLVLTHREQLVDHRIKDRAATHHHQAGKPMIALFMQPAILLCLVYFALIAANTVGIQQFAVPAWVSMFGVSENYAALCLIVFIVGSASGVLVGGFFADRVRRHDRVATLGLLVAGALTLPIAMQAVTPELLLPLLALAGAAGGATGPSRDMIVRSATPPGASGKVFGFVYSGLDVGSFLAPPGFGLLMTAGHAAAIFWIAVALYVINAGLVMAIRQNTVPTVVTRPAAAE</sequence>
<feature type="transmembrane region" description="Helical" evidence="4">
    <location>
        <begin position="364"/>
        <end position="386"/>
    </location>
</feature>
<dbReference type="PROSITE" id="PS50850">
    <property type="entry name" value="MFS"/>
    <property type="match status" value="1"/>
</dbReference>
<dbReference type="AlphaFoldDB" id="A0A512N5X9"/>
<evidence type="ECO:0000313" key="7">
    <source>
        <dbReference type="Proteomes" id="UP000321058"/>
    </source>
</evidence>
<evidence type="ECO:0000259" key="5">
    <source>
        <dbReference type="PROSITE" id="PS50850"/>
    </source>
</evidence>
<evidence type="ECO:0000313" key="6">
    <source>
        <dbReference type="EMBL" id="GEP54031.1"/>
    </source>
</evidence>
<dbReference type="Proteomes" id="UP000321058">
    <property type="component" value="Unassembled WGS sequence"/>
</dbReference>
<dbReference type="PANTHER" id="PTHR43129:SF1">
    <property type="entry name" value="FOSMIDOMYCIN RESISTANCE PROTEIN"/>
    <property type="match status" value="1"/>
</dbReference>
<dbReference type="RefSeq" id="WP_170302868.1">
    <property type="nucleotide sequence ID" value="NZ_BKAJ01000020.1"/>
</dbReference>
<feature type="transmembrane region" description="Helical" evidence="4">
    <location>
        <begin position="50"/>
        <end position="72"/>
    </location>
</feature>
<feature type="transmembrane region" description="Helical" evidence="4">
    <location>
        <begin position="254"/>
        <end position="277"/>
    </location>
</feature>
<feature type="transmembrane region" description="Helical" evidence="4">
    <location>
        <begin position="79"/>
        <end position="98"/>
    </location>
</feature>
<feature type="transmembrane region" description="Helical" evidence="4">
    <location>
        <begin position="165"/>
        <end position="184"/>
    </location>
</feature>
<dbReference type="Gene3D" id="1.20.1250.20">
    <property type="entry name" value="MFS general substrate transporter like domains"/>
    <property type="match status" value="2"/>
</dbReference>
<accession>A0A512N5X9</accession>
<proteinExistence type="predicted"/>
<feature type="transmembrane region" description="Helical" evidence="4">
    <location>
        <begin position="12"/>
        <end position="38"/>
    </location>
</feature>
<keyword evidence="1 4" id="KW-0812">Transmembrane</keyword>
<gene>
    <name evidence="6" type="ORF">RSO01_11970</name>
</gene>
<reference evidence="6 7" key="1">
    <citation type="submission" date="2019-07" db="EMBL/GenBank/DDBJ databases">
        <title>Whole genome shotgun sequence of Reyranella soli NBRC 108950.</title>
        <authorList>
            <person name="Hosoyama A."/>
            <person name="Uohara A."/>
            <person name="Ohji S."/>
            <person name="Ichikawa N."/>
        </authorList>
    </citation>
    <scope>NUCLEOTIDE SEQUENCE [LARGE SCALE GENOMIC DNA]</scope>
    <source>
        <strain evidence="6 7">NBRC 108950</strain>
    </source>
</reference>
<feature type="transmembrane region" description="Helical" evidence="4">
    <location>
        <begin position="289"/>
        <end position="307"/>
    </location>
</feature>
<keyword evidence="2 4" id="KW-1133">Transmembrane helix</keyword>
<dbReference type="PANTHER" id="PTHR43129">
    <property type="entry name" value="FOSMIDOMYCIN RESISTANCE PROTEIN"/>
    <property type="match status" value="1"/>
</dbReference>
<evidence type="ECO:0000256" key="2">
    <source>
        <dbReference type="ARBA" id="ARBA00022989"/>
    </source>
</evidence>
<dbReference type="InterPro" id="IPR020846">
    <property type="entry name" value="MFS_dom"/>
</dbReference>
<evidence type="ECO:0000256" key="4">
    <source>
        <dbReference type="SAM" id="Phobius"/>
    </source>
</evidence>
<dbReference type="GO" id="GO:0005886">
    <property type="term" value="C:plasma membrane"/>
    <property type="evidence" value="ECO:0007669"/>
    <property type="project" value="TreeGrafter"/>
</dbReference>
<evidence type="ECO:0000256" key="1">
    <source>
        <dbReference type="ARBA" id="ARBA00022692"/>
    </source>
</evidence>
<dbReference type="GO" id="GO:0022857">
    <property type="term" value="F:transmembrane transporter activity"/>
    <property type="evidence" value="ECO:0007669"/>
    <property type="project" value="InterPro"/>
</dbReference>
<keyword evidence="7" id="KW-1185">Reference proteome</keyword>
<protein>
    <submittedName>
        <fullName evidence="6">MFS transporter</fullName>
    </submittedName>
</protein>
<comment type="caution">
    <text evidence="6">The sequence shown here is derived from an EMBL/GenBank/DDBJ whole genome shotgun (WGS) entry which is preliminary data.</text>
</comment>